<proteinExistence type="predicted"/>
<sequence length="102" mass="11559">MGIKRVKRPEDAVHLHTQLLMSLTLFILCYQSDEMKVSRTLKGVKNQEIKSQLLKHQELLLDDSHVLSVNNKDQWSPSVGWGRGGGVALRPGTKLICSFLYQ</sequence>
<protein>
    <submittedName>
        <fullName evidence="1">Uncharacterized protein</fullName>
    </submittedName>
</protein>
<comment type="caution">
    <text evidence="1">The sequence shown here is derived from an EMBL/GenBank/DDBJ whole genome shotgun (WGS) entry which is preliminary data.</text>
</comment>
<dbReference type="EMBL" id="JAHHUM010000600">
    <property type="protein sequence ID" value="KAK5618796.1"/>
    <property type="molecule type" value="Genomic_DNA"/>
</dbReference>
<reference evidence="1 2" key="1">
    <citation type="submission" date="2021-06" db="EMBL/GenBank/DDBJ databases">
        <authorList>
            <person name="Palmer J.M."/>
        </authorList>
    </citation>
    <scope>NUCLEOTIDE SEQUENCE [LARGE SCALE GENOMIC DNA]</scope>
    <source>
        <strain evidence="1 2">MEX-2019</strain>
        <tissue evidence="1">Muscle</tissue>
    </source>
</reference>
<keyword evidence="2" id="KW-1185">Reference proteome</keyword>
<organism evidence="1 2">
    <name type="scientific">Crenichthys baileyi</name>
    <name type="common">White River springfish</name>
    <dbReference type="NCBI Taxonomy" id="28760"/>
    <lineage>
        <taxon>Eukaryota</taxon>
        <taxon>Metazoa</taxon>
        <taxon>Chordata</taxon>
        <taxon>Craniata</taxon>
        <taxon>Vertebrata</taxon>
        <taxon>Euteleostomi</taxon>
        <taxon>Actinopterygii</taxon>
        <taxon>Neopterygii</taxon>
        <taxon>Teleostei</taxon>
        <taxon>Neoteleostei</taxon>
        <taxon>Acanthomorphata</taxon>
        <taxon>Ovalentaria</taxon>
        <taxon>Atherinomorphae</taxon>
        <taxon>Cyprinodontiformes</taxon>
        <taxon>Goodeidae</taxon>
        <taxon>Crenichthys</taxon>
    </lineage>
</organism>
<gene>
    <name evidence="1" type="ORF">CRENBAI_011689</name>
</gene>
<evidence type="ECO:0000313" key="2">
    <source>
        <dbReference type="Proteomes" id="UP001311232"/>
    </source>
</evidence>
<evidence type="ECO:0000313" key="1">
    <source>
        <dbReference type="EMBL" id="KAK5618796.1"/>
    </source>
</evidence>
<dbReference type="Proteomes" id="UP001311232">
    <property type="component" value="Unassembled WGS sequence"/>
</dbReference>
<name>A0AAV9SBW0_9TELE</name>
<accession>A0AAV9SBW0</accession>
<dbReference type="AlphaFoldDB" id="A0AAV9SBW0"/>